<organism evidence="1 2">
    <name type="scientific">Mucilaginibacter ginsenosidivorax</name>
    <dbReference type="NCBI Taxonomy" id="862126"/>
    <lineage>
        <taxon>Bacteria</taxon>
        <taxon>Pseudomonadati</taxon>
        <taxon>Bacteroidota</taxon>
        <taxon>Sphingobacteriia</taxon>
        <taxon>Sphingobacteriales</taxon>
        <taxon>Sphingobacteriaceae</taxon>
        <taxon>Mucilaginibacter</taxon>
    </lineage>
</organism>
<evidence type="ECO:0000313" key="2">
    <source>
        <dbReference type="Proteomes" id="UP000321362"/>
    </source>
</evidence>
<dbReference type="PROSITE" id="PS51257">
    <property type="entry name" value="PROKAR_LIPOPROTEIN"/>
    <property type="match status" value="1"/>
</dbReference>
<dbReference type="OrthoDB" id="636744at2"/>
<evidence type="ECO:0000313" key="1">
    <source>
        <dbReference type="EMBL" id="QEC78874.1"/>
    </source>
</evidence>
<protein>
    <submittedName>
        <fullName evidence="1">Uncharacterized protein</fullName>
    </submittedName>
</protein>
<dbReference type="KEGG" id="mgk:FSB76_24060"/>
<dbReference type="RefSeq" id="WP_147057936.1">
    <property type="nucleotide sequence ID" value="NZ_CP042437.1"/>
</dbReference>
<dbReference type="Proteomes" id="UP000321362">
    <property type="component" value="Chromosome"/>
</dbReference>
<dbReference type="EMBL" id="CP042437">
    <property type="protein sequence ID" value="QEC78874.1"/>
    <property type="molecule type" value="Genomic_DNA"/>
</dbReference>
<proteinExistence type="predicted"/>
<sequence length="293" mass="32681">MKRYLIYFSAICLFLASCKKEENPKASPNMQDPFARIDNTNNPADHQIYLFYKESGIPVLYNDTVAKTPLTKLNLGYHLTTVDSMVTAKYLHNQADILAGLDFVKNQIAPHLSNSLKPYSILLTDSVYTFQPDPSGSGALVKVPLSAYLGFNTVAISYVPAIKTMDQTQLKIYRKDILKVILTAKIGADPSLTTKFYAVSSAYYGKTAYGSTQSPYYLIYQPKPVYGLLPDGTEGPNYYDVHGPAEDLAAYLDTVLVMSPADFVNTYQSYPLVIQKYNYLLDIFKTIGFTVPQ</sequence>
<dbReference type="AlphaFoldDB" id="A0A5B8W4T8"/>
<reference evidence="1 2" key="1">
    <citation type="journal article" date="2013" name="J. Microbiol.">
        <title>Mucilaginibacter ginsenosidivorax sp. nov., with ginsenoside converting activity isolated from sediment.</title>
        <authorList>
            <person name="Kim J.K."/>
            <person name="Choi T.E."/>
            <person name="Liu Q.M."/>
            <person name="Park H.Y."/>
            <person name="Yi T.H."/>
            <person name="Yoon M.H."/>
            <person name="Kim S.C."/>
            <person name="Im W.T."/>
        </authorList>
    </citation>
    <scope>NUCLEOTIDE SEQUENCE [LARGE SCALE GENOMIC DNA]</scope>
    <source>
        <strain evidence="1 2">KHI28</strain>
    </source>
</reference>
<gene>
    <name evidence="1" type="ORF">FSB76_24060</name>
</gene>
<name>A0A5B8W4T8_9SPHI</name>
<accession>A0A5B8W4T8</accession>
<keyword evidence="2" id="KW-1185">Reference proteome</keyword>